<dbReference type="STRING" id="525245.HMPREF0044_0686"/>
<dbReference type="PRINTS" id="PR00119">
    <property type="entry name" value="CATATPASE"/>
</dbReference>
<reference evidence="1 2" key="1">
    <citation type="submission" date="2009-01" db="EMBL/GenBank/DDBJ databases">
        <authorList>
            <person name="Qin X."/>
            <person name="Bachman B."/>
            <person name="Battles P."/>
            <person name="Bell A."/>
            <person name="Bess C."/>
            <person name="Bickham C."/>
            <person name="Chaboub L."/>
            <person name="Chen D."/>
            <person name="Coyle M."/>
            <person name="Deiros D.R."/>
            <person name="Dinh H."/>
            <person name="Forbes L."/>
            <person name="Fowler G."/>
            <person name="Francisco L."/>
            <person name="Fu Q."/>
            <person name="Gubbala S."/>
            <person name="Hale W."/>
            <person name="Han Y."/>
            <person name="Hemphill L."/>
            <person name="Highlander S.K."/>
            <person name="Hirani K."/>
            <person name="Hogues M."/>
            <person name="Jackson L."/>
            <person name="Jakkamsetti A."/>
            <person name="Javaid M."/>
            <person name="Jiang H."/>
            <person name="Korchina V."/>
            <person name="Kovar C."/>
            <person name="Lara F."/>
            <person name="Lee S."/>
            <person name="Mata R."/>
            <person name="Mathew T."/>
            <person name="Moen C."/>
            <person name="Morales K."/>
            <person name="Munidasa M."/>
            <person name="Nazareth L."/>
            <person name="Ngo R."/>
            <person name="Nguyen L."/>
            <person name="Okwuonu G."/>
            <person name="Ongeri F."/>
            <person name="Patil S."/>
            <person name="Petrosino J."/>
            <person name="Pham C."/>
            <person name="Pham P."/>
            <person name="Pu L.-L."/>
            <person name="Puazo M."/>
            <person name="Raj R."/>
            <person name="Reid J."/>
            <person name="Rouhana J."/>
            <person name="Saada N."/>
            <person name="Shang Y."/>
            <person name="Simmons D."/>
            <person name="Thornton R."/>
            <person name="Warren J."/>
            <person name="Weissenberger G."/>
            <person name="Zhang J."/>
            <person name="Zhang L."/>
            <person name="Zhou C."/>
            <person name="Zhu D."/>
            <person name="Muzny D."/>
            <person name="Worley K."/>
            <person name="Gibbs R."/>
        </authorList>
    </citation>
    <scope>NUCLEOTIDE SEQUENCE [LARGE SCALE GENOMIC DNA]</scope>
    <source>
        <strain evidence="1 2">DSM 15436</strain>
    </source>
</reference>
<gene>
    <name evidence="1" type="ORF">HMPREF0044_0686</name>
</gene>
<organism evidence="1 2">
    <name type="scientific">Gleimia coleocanis DSM 15436</name>
    <dbReference type="NCBI Taxonomy" id="525245"/>
    <lineage>
        <taxon>Bacteria</taxon>
        <taxon>Bacillati</taxon>
        <taxon>Actinomycetota</taxon>
        <taxon>Actinomycetes</taxon>
        <taxon>Actinomycetales</taxon>
        <taxon>Actinomycetaceae</taxon>
        <taxon>Gleimia</taxon>
    </lineage>
</organism>
<dbReference type="SUPFAM" id="SSF56784">
    <property type="entry name" value="HAD-like"/>
    <property type="match status" value="1"/>
</dbReference>
<dbReference type="Proteomes" id="UP000010301">
    <property type="component" value="Unassembled WGS sequence"/>
</dbReference>
<dbReference type="Gene3D" id="3.30.1240.10">
    <property type="match status" value="1"/>
</dbReference>
<dbReference type="Pfam" id="PF08282">
    <property type="entry name" value="Hydrolase_3"/>
    <property type="match status" value="1"/>
</dbReference>
<dbReference type="PANTHER" id="PTHR10000">
    <property type="entry name" value="PHOSPHOSERINE PHOSPHATASE"/>
    <property type="match status" value="1"/>
</dbReference>
<dbReference type="HOGENOM" id="CLU_044146_0_3_11"/>
<comment type="caution">
    <text evidence="1">The sequence shown here is derived from an EMBL/GenBank/DDBJ whole genome shotgun (WGS) entry which is preliminary data.</text>
</comment>
<dbReference type="GO" id="GO:0016791">
    <property type="term" value="F:phosphatase activity"/>
    <property type="evidence" value="ECO:0007669"/>
    <property type="project" value="TreeGrafter"/>
</dbReference>
<evidence type="ECO:0000313" key="2">
    <source>
        <dbReference type="Proteomes" id="UP000010301"/>
    </source>
</evidence>
<dbReference type="AlphaFoldDB" id="C0W0U3"/>
<evidence type="ECO:0000313" key="1">
    <source>
        <dbReference type="EMBL" id="EEH63667.1"/>
    </source>
</evidence>
<dbReference type="PROSITE" id="PS01229">
    <property type="entry name" value="COF_2"/>
    <property type="match status" value="1"/>
</dbReference>
<dbReference type="eggNOG" id="COG0561">
    <property type="taxonomic scope" value="Bacteria"/>
</dbReference>
<keyword evidence="1" id="KW-0378">Hydrolase</keyword>
<dbReference type="InterPro" id="IPR036412">
    <property type="entry name" value="HAD-like_sf"/>
</dbReference>
<dbReference type="PROSITE" id="PS01228">
    <property type="entry name" value="COF_1"/>
    <property type="match status" value="1"/>
</dbReference>
<dbReference type="GO" id="GO:0000287">
    <property type="term" value="F:magnesium ion binding"/>
    <property type="evidence" value="ECO:0007669"/>
    <property type="project" value="TreeGrafter"/>
</dbReference>
<name>C0W0U3_9ACTO</name>
<sequence>MVIVMGRLVFLDLDGTLLTHHQEVPADAQDALHAAKRNGHQLWIASGRANCEIYPSLLSYGFQGIVGANGAYAQMLTEADFDGSTVKERPENMVFDHRIGPDDVAFLQAYLAEHGGLSWWTTPSRVYTEESFLSMFLGGSSDPFQPAPWQAYVDQVRPFVCLDNPPSASKLVALLPHASGVSLAQFTAALGPRFCVVESSINPGLGVAAEVTLAGISKGSALTEVASSLWFKMADTVAVGDSANDEEMLRLAGVGVAMGNGTLAAKQAADLVTEDISEGGLSKAFQMAGLI</sequence>
<dbReference type="GO" id="GO:0005829">
    <property type="term" value="C:cytosol"/>
    <property type="evidence" value="ECO:0007669"/>
    <property type="project" value="TreeGrafter"/>
</dbReference>
<protein>
    <submittedName>
        <fullName evidence="1">HAD hydrolase, family IIB</fullName>
    </submittedName>
</protein>
<dbReference type="InterPro" id="IPR023214">
    <property type="entry name" value="HAD_sf"/>
</dbReference>
<proteinExistence type="predicted"/>
<dbReference type="RefSeq" id="WP_006546458.1">
    <property type="nucleotide sequence ID" value="NZ_DS999543.1"/>
</dbReference>
<keyword evidence="2" id="KW-1185">Reference proteome</keyword>
<dbReference type="PANTHER" id="PTHR10000:SF25">
    <property type="entry name" value="PHOSPHATASE YKRA-RELATED"/>
    <property type="match status" value="1"/>
</dbReference>
<accession>C0W0U3</accession>
<dbReference type="OrthoDB" id="3180855at2"/>
<dbReference type="Gene3D" id="3.40.50.1000">
    <property type="entry name" value="HAD superfamily/HAD-like"/>
    <property type="match status" value="1"/>
</dbReference>
<dbReference type="EMBL" id="ACFG01000030">
    <property type="protein sequence ID" value="EEH63667.1"/>
    <property type="molecule type" value="Genomic_DNA"/>
</dbReference>